<protein>
    <recommendedName>
        <fullName evidence="2">F-box domain-containing protein</fullName>
    </recommendedName>
</protein>
<dbReference type="InterPro" id="IPR001810">
    <property type="entry name" value="F-box_dom"/>
</dbReference>
<accession>A0ABR1J555</accession>
<keyword evidence="4" id="KW-1185">Reference proteome</keyword>
<dbReference type="InterPro" id="IPR036047">
    <property type="entry name" value="F-box-like_dom_sf"/>
</dbReference>
<dbReference type="Proteomes" id="UP001498398">
    <property type="component" value="Unassembled WGS sequence"/>
</dbReference>
<sequence>MPHVNSPGNSRNQKRKTRKGGDDEDASDYHPEGVSAGPRKRQKRSTTVASNRNGSRRKRKNAAPEEFRRVRGRRGLLERLVDDVPLELTIEVFRYLEPLDILRLARTSRALRCILMSRSSEDIWRAARANVEGLPPLPLDLNEPQIVWGIAVERLSGHAE</sequence>
<comment type="caution">
    <text evidence="3">The sequence shown here is derived from an EMBL/GenBank/DDBJ whole genome shotgun (WGS) entry which is preliminary data.</text>
</comment>
<dbReference type="CDD" id="cd09917">
    <property type="entry name" value="F-box_SF"/>
    <property type="match status" value="1"/>
</dbReference>
<dbReference type="SMART" id="SM00256">
    <property type="entry name" value="FBOX"/>
    <property type="match status" value="1"/>
</dbReference>
<dbReference type="SUPFAM" id="SSF81383">
    <property type="entry name" value="F-box domain"/>
    <property type="match status" value="1"/>
</dbReference>
<name>A0ABR1J555_9AGAR</name>
<evidence type="ECO:0000313" key="3">
    <source>
        <dbReference type="EMBL" id="KAK7449739.1"/>
    </source>
</evidence>
<proteinExistence type="predicted"/>
<organism evidence="3 4">
    <name type="scientific">Marasmiellus scandens</name>
    <dbReference type="NCBI Taxonomy" id="2682957"/>
    <lineage>
        <taxon>Eukaryota</taxon>
        <taxon>Fungi</taxon>
        <taxon>Dikarya</taxon>
        <taxon>Basidiomycota</taxon>
        <taxon>Agaricomycotina</taxon>
        <taxon>Agaricomycetes</taxon>
        <taxon>Agaricomycetidae</taxon>
        <taxon>Agaricales</taxon>
        <taxon>Marasmiineae</taxon>
        <taxon>Omphalotaceae</taxon>
        <taxon>Marasmiellus</taxon>
    </lineage>
</organism>
<feature type="compositionally biased region" description="Polar residues" evidence="1">
    <location>
        <begin position="1"/>
        <end position="11"/>
    </location>
</feature>
<evidence type="ECO:0000259" key="2">
    <source>
        <dbReference type="PROSITE" id="PS50181"/>
    </source>
</evidence>
<reference evidence="3 4" key="1">
    <citation type="submission" date="2024-01" db="EMBL/GenBank/DDBJ databases">
        <title>A draft genome for the cacao thread blight pathogen Marasmiellus scandens.</title>
        <authorList>
            <person name="Baruah I.K."/>
            <person name="Leung J."/>
            <person name="Bukari Y."/>
            <person name="Amoako-Attah I."/>
            <person name="Meinhardt L.W."/>
            <person name="Bailey B.A."/>
            <person name="Cohen S.P."/>
        </authorList>
    </citation>
    <scope>NUCLEOTIDE SEQUENCE [LARGE SCALE GENOMIC DNA]</scope>
    <source>
        <strain evidence="3 4">GH-19</strain>
    </source>
</reference>
<feature type="region of interest" description="Disordered" evidence="1">
    <location>
        <begin position="1"/>
        <end position="68"/>
    </location>
</feature>
<dbReference type="EMBL" id="JBANRG010000035">
    <property type="protein sequence ID" value="KAK7449739.1"/>
    <property type="molecule type" value="Genomic_DNA"/>
</dbReference>
<dbReference type="Gene3D" id="1.20.1280.50">
    <property type="match status" value="1"/>
</dbReference>
<evidence type="ECO:0000256" key="1">
    <source>
        <dbReference type="SAM" id="MobiDB-lite"/>
    </source>
</evidence>
<gene>
    <name evidence="3" type="ORF">VKT23_013214</name>
</gene>
<evidence type="ECO:0000313" key="4">
    <source>
        <dbReference type="Proteomes" id="UP001498398"/>
    </source>
</evidence>
<dbReference type="Pfam" id="PF12937">
    <property type="entry name" value="F-box-like"/>
    <property type="match status" value="1"/>
</dbReference>
<feature type="domain" description="F-box" evidence="2">
    <location>
        <begin position="78"/>
        <end position="127"/>
    </location>
</feature>
<dbReference type="PROSITE" id="PS50181">
    <property type="entry name" value="FBOX"/>
    <property type="match status" value="1"/>
</dbReference>